<evidence type="ECO:0000256" key="4">
    <source>
        <dbReference type="ARBA" id="ARBA00022692"/>
    </source>
</evidence>
<feature type="domain" description="TonB-dependent receptor plug" evidence="12">
    <location>
        <begin position="58"/>
        <end position="162"/>
    </location>
</feature>
<dbReference type="InterPro" id="IPR039426">
    <property type="entry name" value="TonB-dep_rcpt-like"/>
</dbReference>
<keyword evidence="14" id="KW-1185">Reference proteome</keyword>
<keyword evidence="7 8" id="KW-0998">Cell outer membrane</keyword>
<reference evidence="14" key="1">
    <citation type="submission" date="2016-11" db="EMBL/GenBank/DDBJ databases">
        <authorList>
            <person name="Varghese N."/>
            <person name="Submissions S."/>
        </authorList>
    </citation>
    <scope>NUCLEOTIDE SEQUENCE [LARGE SCALE GENOMIC DNA]</scope>
    <source>
        <strain evidence="14">DSM 26898</strain>
    </source>
</reference>
<evidence type="ECO:0000313" key="14">
    <source>
        <dbReference type="Proteomes" id="UP000184236"/>
    </source>
</evidence>
<feature type="signal peptide" evidence="10">
    <location>
        <begin position="1"/>
        <end position="23"/>
    </location>
</feature>
<feature type="chain" id="PRO_5012635167" evidence="10">
    <location>
        <begin position="24"/>
        <end position="957"/>
    </location>
</feature>
<dbReference type="Proteomes" id="UP000184236">
    <property type="component" value="Unassembled WGS sequence"/>
</dbReference>
<sequence>MNGKLKVLSAGVLFFIGGQLTMAQSTKKVTDTVPKTSDIEEVVVLGYSKTQTKPLNSTATVTISGERLENRPNVSFLQSMQGEVAGLSVSSTSGSPGSAKMDLIIRGVSSITSQSDPLYVIDGMISNATQFRNLNPNDIESSSVLKDAAATSIYGNRGANGVVIINTKRGRYGSRFDISYNTTIGTSFLPQTKYDMASSQELLTIQNRAGIGMGAGMTPQEIANYGVNTNWRKQFFRTGITQSHDVQISAGGQNLSNYTSVGYMQQDGIVPTTDFQRFTLRNNLMGKSKDNRFNYSVNIGLGYSRRHQLEEETRTDIVSNVIQNPLLGSIVGLPTLAPGLYANGQELLNGIGSDFSNGNNVYVLQDILKGTLPNKLTETSIITNASVSYKLTDDLTVSNRTGVDYKYNQRIFARAPWSYLALVVANSNGTEFGGVEDNIKSTDFTISSITNLNYKKAFGDHTIEVGAYLDYMKVHYEATSLRQNGLNPLNWSFGAGTGWVAFNPATPNIYNPSNSASKITAGALAYFGTFDYDYASKYGVSGTVRRDGSYRFVGDNKWATFWSVAGRWNIDKENFMQGSNIDMLKLRASYGTNGNANVIAATYGSNPLLVGTNLVRDTNTIGLGYNNVNAVYYTGTIANPDIQWEEISQFNVGLDYMFLNRRLEGSVDYYKKMTDKLFNPINISAITSLYSINGNNGKLQNEGVEFSVKYHLLRNSDFKLSVYANTAYNKSKFTDLLKDDTTGTIRNVVGGQLSEWYMVPYVGVNQSNGNLLFLDINGNVTETPDINRDARATGKNYLPKWIGGFGVNSSYKGFTLDVHFSYQQGAYKYDNQLDYVYDATTVDGYNVSRDLLNAWTATNTNTNVPSLFATNFAYNGNSDRFLKDASFVRLKNVVLGYKVPSEMFTNSGIRGVRVFLQAENLLTLTKWKGFDPEPTFATSTSVYPNMKTVSLGANIDF</sequence>
<keyword evidence="4 8" id="KW-0812">Transmembrane</keyword>
<dbReference type="NCBIfam" id="TIGR04056">
    <property type="entry name" value="OMP_RagA_SusC"/>
    <property type="match status" value="1"/>
</dbReference>
<evidence type="ECO:0000256" key="2">
    <source>
        <dbReference type="ARBA" id="ARBA00022448"/>
    </source>
</evidence>
<evidence type="ECO:0000256" key="5">
    <source>
        <dbReference type="ARBA" id="ARBA00023077"/>
    </source>
</evidence>
<dbReference type="InterPro" id="IPR000531">
    <property type="entry name" value="Beta-barrel_TonB"/>
</dbReference>
<dbReference type="OrthoDB" id="9768177at2"/>
<dbReference type="Gene3D" id="2.170.130.10">
    <property type="entry name" value="TonB-dependent receptor, plug domain"/>
    <property type="match status" value="1"/>
</dbReference>
<dbReference type="SUPFAM" id="SSF56935">
    <property type="entry name" value="Porins"/>
    <property type="match status" value="1"/>
</dbReference>
<evidence type="ECO:0000313" key="13">
    <source>
        <dbReference type="EMBL" id="SHE70228.1"/>
    </source>
</evidence>
<keyword evidence="2 8" id="KW-0813">Transport</keyword>
<evidence type="ECO:0000256" key="1">
    <source>
        <dbReference type="ARBA" id="ARBA00004571"/>
    </source>
</evidence>
<dbReference type="EMBL" id="FQVO01000003">
    <property type="protein sequence ID" value="SHE70228.1"/>
    <property type="molecule type" value="Genomic_DNA"/>
</dbReference>
<organism evidence="13 14">
    <name type="scientific">Chryseobacterium takakiae</name>
    <dbReference type="NCBI Taxonomy" id="1302685"/>
    <lineage>
        <taxon>Bacteria</taxon>
        <taxon>Pseudomonadati</taxon>
        <taxon>Bacteroidota</taxon>
        <taxon>Flavobacteriia</taxon>
        <taxon>Flavobacteriales</taxon>
        <taxon>Weeksellaceae</taxon>
        <taxon>Chryseobacterium group</taxon>
        <taxon>Chryseobacterium</taxon>
    </lineage>
</organism>
<dbReference type="Pfam" id="PF07715">
    <property type="entry name" value="Plug"/>
    <property type="match status" value="1"/>
</dbReference>
<protein>
    <submittedName>
        <fullName evidence="13">TonB-linked outer membrane protein, SusC/RagA family</fullName>
    </submittedName>
</protein>
<accession>A0A1M4VMU3</accession>
<dbReference type="InterPro" id="IPR012910">
    <property type="entry name" value="Plug_dom"/>
</dbReference>
<dbReference type="InterPro" id="IPR023996">
    <property type="entry name" value="TonB-dep_OMP_SusC/RagA"/>
</dbReference>
<dbReference type="InterPro" id="IPR037066">
    <property type="entry name" value="Plug_dom_sf"/>
</dbReference>
<dbReference type="InterPro" id="IPR036942">
    <property type="entry name" value="Beta-barrel_TonB_sf"/>
</dbReference>
<proteinExistence type="inferred from homology"/>
<keyword evidence="10" id="KW-0732">Signal</keyword>
<name>A0A1M4VMU3_9FLAO</name>
<dbReference type="Pfam" id="PF00593">
    <property type="entry name" value="TonB_dep_Rec_b-barrel"/>
    <property type="match status" value="1"/>
</dbReference>
<evidence type="ECO:0000256" key="7">
    <source>
        <dbReference type="ARBA" id="ARBA00023237"/>
    </source>
</evidence>
<evidence type="ECO:0000259" key="11">
    <source>
        <dbReference type="Pfam" id="PF00593"/>
    </source>
</evidence>
<evidence type="ECO:0000256" key="10">
    <source>
        <dbReference type="SAM" id="SignalP"/>
    </source>
</evidence>
<feature type="domain" description="TonB-dependent receptor-like beta-barrel" evidence="11">
    <location>
        <begin position="380"/>
        <end position="920"/>
    </location>
</feature>
<evidence type="ECO:0000256" key="8">
    <source>
        <dbReference type="PROSITE-ProRule" id="PRU01360"/>
    </source>
</evidence>
<dbReference type="NCBIfam" id="TIGR04057">
    <property type="entry name" value="SusC_RagA_signa"/>
    <property type="match status" value="1"/>
</dbReference>
<dbReference type="AlphaFoldDB" id="A0A1M4VMU3"/>
<evidence type="ECO:0000256" key="9">
    <source>
        <dbReference type="RuleBase" id="RU003357"/>
    </source>
</evidence>
<evidence type="ECO:0000256" key="6">
    <source>
        <dbReference type="ARBA" id="ARBA00023136"/>
    </source>
</evidence>
<comment type="similarity">
    <text evidence="8 9">Belongs to the TonB-dependent receptor family.</text>
</comment>
<keyword evidence="5 9" id="KW-0798">TonB box</keyword>
<dbReference type="RefSeq" id="WP_072883875.1">
    <property type="nucleotide sequence ID" value="NZ_FQVO01000003.1"/>
</dbReference>
<dbReference type="GO" id="GO:0009279">
    <property type="term" value="C:cell outer membrane"/>
    <property type="evidence" value="ECO:0007669"/>
    <property type="project" value="UniProtKB-SubCell"/>
</dbReference>
<dbReference type="PROSITE" id="PS52016">
    <property type="entry name" value="TONB_DEPENDENT_REC_3"/>
    <property type="match status" value="1"/>
</dbReference>
<dbReference type="Gene3D" id="2.40.170.20">
    <property type="entry name" value="TonB-dependent receptor, beta-barrel domain"/>
    <property type="match status" value="1"/>
</dbReference>
<keyword evidence="6 8" id="KW-0472">Membrane</keyword>
<comment type="subcellular location">
    <subcellularLocation>
        <location evidence="1 8">Cell outer membrane</location>
        <topology evidence="1 8">Multi-pass membrane protein</topology>
    </subcellularLocation>
</comment>
<evidence type="ECO:0000256" key="3">
    <source>
        <dbReference type="ARBA" id="ARBA00022452"/>
    </source>
</evidence>
<dbReference type="InterPro" id="IPR023997">
    <property type="entry name" value="TonB-dep_OMP_SusC/RagA_CS"/>
</dbReference>
<evidence type="ECO:0000259" key="12">
    <source>
        <dbReference type="Pfam" id="PF07715"/>
    </source>
</evidence>
<keyword evidence="3 8" id="KW-1134">Transmembrane beta strand</keyword>
<dbReference type="STRING" id="1302685.SAMN05444408_103190"/>
<gene>
    <name evidence="13" type="ORF">SAMN05444408_103190</name>
</gene>